<dbReference type="CDD" id="cd06341">
    <property type="entry name" value="PBP1_ABC_ligand_binding-like"/>
    <property type="match status" value="1"/>
</dbReference>
<reference evidence="5" key="1">
    <citation type="submission" date="2020-12" db="EMBL/GenBank/DDBJ databases">
        <title>Genomic characterization of non-nitrogen-fixing Frankia strains.</title>
        <authorList>
            <person name="Carlos-Shanley C."/>
            <person name="Guerra T."/>
            <person name="Hahn D."/>
        </authorList>
    </citation>
    <scope>NUCLEOTIDE SEQUENCE</scope>
    <source>
        <strain evidence="5">CN6</strain>
    </source>
</reference>
<evidence type="ECO:0000256" key="2">
    <source>
        <dbReference type="ARBA" id="ARBA00022729"/>
    </source>
</evidence>
<name>A0A937RG16_9ACTN</name>
<comment type="similarity">
    <text evidence="1">Belongs to the leucine-binding protein family.</text>
</comment>
<organism evidence="5 6">
    <name type="scientific">Frankia nepalensis</name>
    <dbReference type="NCBI Taxonomy" id="1836974"/>
    <lineage>
        <taxon>Bacteria</taxon>
        <taxon>Bacillati</taxon>
        <taxon>Actinomycetota</taxon>
        <taxon>Actinomycetes</taxon>
        <taxon>Frankiales</taxon>
        <taxon>Frankiaceae</taxon>
        <taxon>Frankia</taxon>
    </lineage>
</organism>
<feature type="domain" description="Leucine-binding protein" evidence="4">
    <location>
        <begin position="54"/>
        <end position="398"/>
    </location>
</feature>
<feature type="signal peptide" evidence="3">
    <location>
        <begin position="1"/>
        <end position="31"/>
    </location>
</feature>
<evidence type="ECO:0000256" key="1">
    <source>
        <dbReference type="ARBA" id="ARBA00010062"/>
    </source>
</evidence>
<dbReference type="EMBL" id="JAEACQ010000228">
    <property type="protein sequence ID" value="MBL7629382.1"/>
    <property type="molecule type" value="Genomic_DNA"/>
</dbReference>
<keyword evidence="2 3" id="KW-0732">Signal</keyword>
<evidence type="ECO:0000259" key="4">
    <source>
        <dbReference type="Pfam" id="PF13458"/>
    </source>
</evidence>
<dbReference type="InterPro" id="IPR028081">
    <property type="entry name" value="Leu-bd"/>
</dbReference>
<dbReference type="Proteomes" id="UP000604475">
    <property type="component" value="Unassembled WGS sequence"/>
</dbReference>
<dbReference type="PANTHER" id="PTHR30483">
    <property type="entry name" value="LEUCINE-SPECIFIC-BINDING PROTEIN"/>
    <property type="match status" value="1"/>
</dbReference>
<keyword evidence="6" id="KW-1185">Reference proteome</keyword>
<dbReference type="InterPro" id="IPR051010">
    <property type="entry name" value="BCAA_transport"/>
</dbReference>
<sequence>MQPMTRQRLRPGKAAVATTLALLVAALAGCAGDSPDAGGDGAGGCVSPGVTADTIRIGLLYPDSGAVVGGFQATPSAVAARIEAANAAGGVNGREIVIDWRDDQGAPDVFSLAARDLLDESDGQAVFALLAQTIALNPASFDWLAKAGVPVVGVATSAEWSNYANAFHFGNLFNKAQPVTTYGRFAKAQGASKVFVLTDQQVQASASLALQLGPSLQSQGIQVVGTLDITQGISSPARVADAIRDSGADGVIGTIRASSFYELYPLLRPLRLKLAMNATGYDPDLLRTQGQALAGLTVSVLYSAFGTEAMNTYLRNADTYAPELIHPQDDLALAGYVAADEMLLGLNLAGDCPTREQFVENLRQVPDYTAGGLIPPNDLSRPTDPARCFNFVQVSPSGDQWQVIADPARSDGFWCGDVIATTTG</sequence>
<dbReference type="InterPro" id="IPR028082">
    <property type="entry name" value="Peripla_BP_I"/>
</dbReference>
<dbReference type="PROSITE" id="PS51257">
    <property type="entry name" value="PROKAR_LIPOPROTEIN"/>
    <property type="match status" value="1"/>
</dbReference>
<accession>A0A937RG16</accession>
<proteinExistence type="inferred from homology"/>
<gene>
    <name evidence="5" type="ORF">I7412_19870</name>
</gene>
<feature type="chain" id="PRO_5037988095" evidence="3">
    <location>
        <begin position="32"/>
        <end position="424"/>
    </location>
</feature>
<dbReference type="Pfam" id="PF13458">
    <property type="entry name" value="Peripla_BP_6"/>
    <property type="match status" value="1"/>
</dbReference>
<dbReference type="AlphaFoldDB" id="A0A937RG16"/>
<evidence type="ECO:0000313" key="6">
    <source>
        <dbReference type="Proteomes" id="UP000604475"/>
    </source>
</evidence>
<comment type="caution">
    <text evidence="5">The sequence shown here is derived from an EMBL/GenBank/DDBJ whole genome shotgun (WGS) entry which is preliminary data.</text>
</comment>
<protein>
    <submittedName>
        <fullName evidence="5">ABC transporter substrate-binding protein</fullName>
    </submittedName>
</protein>
<dbReference type="SUPFAM" id="SSF53822">
    <property type="entry name" value="Periplasmic binding protein-like I"/>
    <property type="match status" value="1"/>
</dbReference>
<evidence type="ECO:0000256" key="3">
    <source>
        <dbReference type="SAM" id="SignalP"/>
    </source>
</evidence>
<dbReference type="Gene3D" id="3.40.50.2300">
    <property type="match status" value="2"/>
</dbReference>
<dbReference type="PANTHER" id="PTHR30483:SF6">
    <property type="entry name" value="PERIPLASMIC BINDING PROTEIN OF ABC TRANSPORTER FOR NATURAL AMINO ACIDS"/>
    <property type="match status" value="1"/>
</dbReference>
<evidence type="ECO:0000313" key="5">
    <source>
        <dbReference type="EMBL" id="MBL7629382.1"/>
    </source>
</evidence>